<keyword evidence="2" id="KW-0732">Signal</keyword>
<dbReference type="EMBL" id="BLTE01000014">
    <property type="protein sequence ID" value="GFK95068.1"/>
    <property type="molecule type" value="Genomic_DNA"/>
</dbReference>
<dbReference type="Proteomes" id="UP000494245">
    <property type="component" value="Unassembled WGS sequence"/>
</dbReference>
<dbReference type="PANTHER" id="PTHR30035">
    <property type="entry name" value="LIPOPROTEIN VACJ-RELATED"/>
    <property type="match status" value="1"/>
</dbReference>
<reference evidence="3 4" key="2">
    <citation type="submission" date="2020-05" db="EMBL/GenBank/DDBJ databases">
        <title>Draft genome sequence of Desulfovibrio sp. strainFSS-1.</title>
        <authorList>
            <person name="Shimoshige H."/>
            <person name="Kobayashi H."/>
            <person name="Maekawa T."/>
        </authorList>
    </citation>
    <scope>NUCLEOTIDE SEQUENCE [LARGE SCALE GENOMIC DNA]</scope>
    <source>
        <strain evidence="3 4">SIID29052-01</strain>
    </source>
</reference>
<evidence type="ECO:0000256" key="1">
    <source>
        <dbReference type="ARBA" id="ARBA00010634"/>
    </source>
</evidence>
<dbReference type="GO" id="GO:0016020">
    <property type="term" value="C:membrane"/>
    <property type="evidence" value="ECO:0007669"/>
    <property type="project" value="InterPro"/>
</dbReference>
<dbReference type="AlphaFoldDB" id="A0A6V8LXU2"/>
<keyword evidence="4" id="KW-1185">Reference proteome</keyword>
<proteinExistence type="inferred from homology"/>
<protein>
    <submittedName>
        <fullName evidence="3">Putative phospholipid-binding lipoprotein MlaA</fullName>
    </submittedName>
</protein>
<organism evidence="3 4">
    <name type="scientific">Fundidesulfovibrio magnetotacticus</name>
    <dbReference type="NCBI Taxonomy" id="2730080"/>
    <lineage>
        <taxon>Bacteria</taxon>
        <taxon>Pseudomonadati</taxon>
        <taxon>Thermodesulfobacteriota</taxon>
        <taxon>Desulfovibrionia</taxon>
        <taxon>Desulfovibrionales</taxon>
        <taxon>Desulfovibrionaceae</taxon>
        <taxon>Fundidesulfovibrio</taxon>
    </lineage>
</organism>
<evidence type="ECO:0000256" key="2">
    <source>
        <dbReference type="ARBA" id="ARBA00022729"/>
    </source>
</evidence>
<gene>
    <name evidence="3" type="primary">mlaA</name>
    <name evidence="3" type="ORF">NNJEOMEG_02921</name>
</gene>
<accession>A0A6V8LXU2</accession>
<dbReference type="GO" id="GO:0120010">
    <property type="term" value="P:intermembrane phospholipid transfer"/>
    <property type="evidence" value="ECO:0007669"/>
    <property type="project" value="TreeGrafter"/>
</dbReference>
<comment type="similarity">
    <text evidence="1">Belongs to the MlaA family.</text>
</comment>
<comment type="caution">
    <text evidence="3">The sequence shown here is derived from an EMBL/GenBank/DDBJ whole genome shotgun (WGS) entry which is preliminary data.</text>
</comment>
<sequence length="253" mass="27710">MLVLALALAAQGCARKQAAAPLDPEDAPSAQIADPAEPWNRFWFGFNDVFFTYLGQPFSKGYKAVLPQYARDRIENIYSNALFPVRFLNAVFQLRPDKASRELGRFIVNSSFGLGGFLDLAASDKKLQPQSLDFGQTLGVWGADHGFYLVLPILGPSSLRDGFGMAVDATLQPTTYVDVPYLLTAGLYGAGRVNRLPEMIDLYMEIKRSAVEPYTAVRDAYAQLRERQVRQALAGAWYAPQAGEQAPAAPAAP</sequence>
<dbReference type="PANTHER" id="PTHR30035:SF3">
    <property type="entry name" value="INTERMEMBRANE PHOSPHOLIPID TRANSPORT SYSTEM LIPOPROTEIN MLAA"/>
    <property type="match status" value="1"/>
</dbReference>
<evidence type="ECO:0000313" key="4">
    <source>
        <dbReference type="Proteomes" id="UP000494245"/>
    </source>
</evidence>
<evidence type="ECO:0000313" key="3">
    <source>
        <dbReference type="EMBL" id="GFK95068.1"/>
    </source>
</evidence>
<dbReference type="InterPro" id="IPR007428">
    <property type="entry name" value="MlaA"/>
</dbReference>
<keyword evidence="3" id="KW-0449">Lipoprotein</keyword>
<dbReference type="Pfam" id="PF04333">
    <property type="entry name" value="MlaA"/>
    <property type="match status" value="1"/>
</dbReference>
<name>A0A6V8LXU2_9BACT</name>
<dbReference type="PRINTS" id="PR01805">
    <property type="entry name" value="VACJLIPOPROT"/>
</dbReference>
<reference evidence="3 4" key="1">
    <citation type="submission" date="2020-04" db="EMBL/GenBank/DDBJ databases">
        <authorList>
            <consortium name="Desulfovibrio sp. FSS-1 genome sequencing consortium"/>
            <person name="Shimoshige H."/>
            <person name="Kobayashi H."/>
            <person name="Maekawa T."/>
        </authorList>
    </citation>
    <scope>NUCLEOTIDE SEQUENCE [LARGE SCALE GENOMIC DNA]</scope>
    <source>
        <strain evidence="3 4">SIID29052-01</strain>
    </source>
</reference>